<evidence type="ECO:0000313" key="2">
    <source>
        <dbReference type="Proteomes" id="UP000505306"/>
    </source>
</evidence>
<organism evidence="1 2">
    <name type="scientific">Rasiella rasia</name>
    <dbReference type="NCBI Taxonomy" id="2744027"/>
    <lineage>
        <taxon>Bacteria</taxon>
        <taxon>Pseudomonadati</taxon>
        <taxon>Bacteroidota</taxon>
        <taxon>Flavobacteriia</taxon>
        <taxon>Flavobacteriales</taxon>
        <taxon>Flavobacteriaceae</taxon>
        <taxon>Rasiella</taxon>
    </lineage>
</organism>
<dbReference type="KEGG" id="mgel:G5B37_04590"/>
<protein>
    <submittedName>
        <fullName evidence="1">Uncharacterized protein</fullName>
    </submittedName>
</protein>
<dbReference type="AlphaFoldDB" id="A0A6G6GKC5"/>
<proteinExistence type="predicted"/>
<keyword evidence="2" id="KW-1185">Reference proteome</keyword>
<gene>
    <name evidence="1" type="ORF">G5B37_04590</name>
</gene>
<sequence length="106" mass="11808">MPSKKVTSYQLLYIEGVKQKAYISCWDQGQFQGYIDFYEPEDLPAPGLNSNGSLHLAYPVARLDGIVQTLREESPIYIQVITSGSFTTCRITTTNEPVGEQEGLAM</sequence>
<name>A0A6G6GKC5_9FLAO</name>
<dbReference type="RefSeq" id="WP_164678892.1">
    <property type="nucleotide sequence ID" value="NZ_CP049057.1"/>
</dbReference>
<dbReference type="EMBL" id="CP049057">
    <property type="protein sequence ID" value="QIE58863.1"/>
    <property type="molecule type" value="Genomic_DNA"/>
</dbReference>
<reference evidence="1 2" key="1">
    <citation type="submission" date="2020-02" db="EMBL/GenBank/DDBJ databases">
        <title>Complete genome sequence of Flavobacteriaceae bacterium.</title>
        <authorList>
            <person name="Kim S.-J."/>
            <person name="Kim Y.-S."/>
            <person name="Kim K.-H."/>
        </authorList>
    </citation>
    <scope>NUCLEOTIDE SEQUENCE [LARGE SCALE GENOMIC DNA]</scope>
    <source>
        <strain evidence="1 2">RR4-40</strain>
    </source>
</reference>
<accession>A0A6G6GKC5</accession>
<evidence type="ECO:0000313" key="1">
    <source>
        <dbReference type="EMBL" id="QIE58863.1"/>
    </source>
</evidence>
<dbReference type="Proteomes" id="UP000505306">
    <property type="component" value="Chromosome"/>
</dbReference>